<keyword evidence="2" id="KW-1185">Reference proteome</keyword>
<organism evidence="1 2">
    <name type="scientific">Bordetella holmesii 1058</name>
    <dbReference type="NCBI Taxonomy" id="1247648"/>
    <lineage>
        <taxon>Bacteria</taxon>
        <taxon>Pseudomonadati</taxon>
        <taxon>Pseudomonadota</taxon>
        <taxon>Betaproteobacteria</taxon>
        <taxon>Burkholderiales</taxon>
        <taxon>Alcaligenaceae</taxon>
        <taxon>Bordetella</taxon>
    </lineage>
</organism>
<proteinExistence type="predicted"/>
<dbReference type="Proteomes" id="UP000023104">
    <property type="component" value="Unassembled WGS sequence"/>
</dbReference>
<sequence length="55" mass="6097">MWIDGVHRGVSPPLRELKLAPGKYNVVVRNADLSPYRATLEVKPGSSASIRHIFP</sequence>
<name>A0ABN0S2T1_9BORD</name>
<evidence type="ECO:0000313" key="1">
    <source>
        <dbReference type="EMBL" id="EXX95885.1"/>
    </source>
</evidence>
<protein>
    <recommendedName>
        <fullName evidence="3">N-acetyltransferase YedL</fullName>
    </recommendedName>
</protein>
<dbReference type="EMBL" id="JDTF01000004">
    <property type="protein sequence ID" value="EXX95885.1"/>
    <property type="molecule type" value="Genomic_DNA"/>
</dbReference>
<evidence type="ECO:0008006" key="3">
    <source>
        <dbReference type="Google" id="ProtNLM"/>
    </source>
</evidence>
<accession>A0ABN0S2T1</accession>
<comment type="caution">
    <text evidence="1">The sequence shown here is derived from an EMBL/GenBank/DDBJ whole genome shotgun (WGS) entry which is preliminary data.</text>
</comment>
<reference evidence="1 2" key="1">
    <citation type="submission" date="2014-02" db="EMBL/GenBank/DDBJ databases">
        <title>Whole Genome Sequencing Of Bordetella Holmesii, An Emerging Opportunistic Infection Of Humans.</title>
        <authorList>
            <person name="Tettelin H."/>
            <person name="Hooven T.A."/>
            <person name="Hine E."/>
            <person name="Su Q."/>
            <person name="Huard R.C."/>
            <person name="Della-Latta P."/>
            <person name="Daugherty S.C."/>
            <person name="Agrawal S."/>
            <person name="Sengamalay N."/>
            <person name="Tallon L.J."/>
            <person name="Sadzewicz L."/>
            <person name="Whittier S."/>
            <person name="Fraser C.M."/>
            <person name="Ratner A.J."/>
        </authorList>
    </citation>
    <scope>NUCLEOTIDE SEQUENCE [LARGE SCALE GENOMIC DNA]</scope>
    <source>
        <strain evidence="1 2">1058</strain>
    </source>
</reference>
<gene>
    <name evidence="1" type="ORF">D559_3327</name>
</gene>
<evidence type="ECO:0000313" key="2">
    <source>
        <dbReference type="Proteomes" id="UP000023104"/>
    </source>
</evidence>